<dbReference type="Proteomes" id="UP001262582">
    <property type="component" value="Unassembled WGS sequence"/>
</dbReference>
<reference evidence="1 2" key="1">
    <citation type="submission" date="2023-09" db="EMBL/GenBank/DDBJ databases">
        <authorList>
            <person name="Rey-Velasco X."/>
        </authorList>
    </citation>
    <scope>NUCLEOTIDE SEQUENCE [LARGE SCALE GENOMIC DNA]</scope>
    <source>
        <strain evidence="1 2">F117</strain>
    </source>
</reference>
<evidence type="ECO:0000313" key="1">
    <source>
        <dbReference type="EMBL" id="MDT0677397.1"/>
    </source>
</evidence>
<sequence length="50" mass="5994">MKKCLIFRWRSMGDGFYIDVQKQNGDNFKPFFLKSIYHTINSGDINRHPE</sequence>
<accession>A0ABU3D782</accession>
<protein>
    <submittedName>
        <fullName evidence="1">Uncharacterized protein</fullName>
    </submittedName>
</protein>
<name>A0ABU3D782_9FLAO</name>
<dbReference type="EMBL" id="JAVRHK010000009">
    <property type="protein sequence ID" value="MDT0677397.1"/>
    <property type="molecule type" value="Genomic_DNA"/>
</dbReference>
<comment type="caution">
    <text evidence="1">The sequence shown here is derived from an EMBL/GenBank/DDBJ whole genome shotgun (WGS) entry which is preliminary data.</text>
</comment>
<dbReference type="RefSeq" id="WP_311503741.1">
    <property type="nucleotide sequence ID" value="NZ_JAVRHK010000009.1"/>
</dbReference>
<gene>
    <name evidence="1" type="ORF">RM539_12495</name>
</gene>
<keyword evidence="2" id="KW-1185">Reference proteome</keyword>
<organism evidence="1 2">
    <name type="scientific">Autumnicola musiva</name>
    <dbReference type="NCBI Taxonomy" id="3075589"/>
    <lineage>
        <taxon>Bacteria</taxon>
        <taxon>Pseudomonadati</taxon>
        <taxon>Bacteroidota</taxon>
        <taxon>Flavobacteriia</taxon>
        <taxon>Flavobacteriales</taxon>
        <taxon>Flavobacteriaceae</taxon>
        <taxon>Autumnicola</taxon>
    </lineage>
</organism>
<proteinExistence type="predicted"/>
<evidence type="ECO:0000313" key="2">
    <source>
        <dbReference type="Proteomes" id="UP001262582"/>
    </source>
</evidence>